<gene>
    <name evidence="1" type="ORF">QR685DRAFT_209857</name>
</gene>
<evidence type="ECO:0000313" key="2">
    <source>
        <dbReference type="Proteomes" id="UP001451303"/>
    </source>
</evidence>
<comment type="caution">
    <text evidence="1">The sequence shown here is derived from an EMBL/GenBank/DDBJ whole genome shotgun (WGS) entry which is preliminary data.</text>
</comment>
<accession>A0ABR3DIN6</accession>
<reference evidence="1 2" key="1">
    <citation type="submission" date="2023-09" db="EMBL/GenBank/DDBJ databases">
        <title>Multi-omics analysis of a traditional fermented food reveals byproduct-associated fungal strains for waste-to-food upcycling.</title>
        <authorList>
            <consortium name="Lawrence Berkeley National Laboratory"/>
            <person name="Rekdal V.M."/>
            <person name="Villalobos-Escobedo J.M."/>
            <person name="Rodriguez-Valeron N."/>
            <person name="Garcia M.O."/>
            <person name="Vasquez D.P."/>
            <person name="Damayanti I."/>
            <person name="Sorensen P.M."/>
            <person name="Baidoo E.E."/>
            <person name="De Carvalho A.C."/>
            <person name="Riley R."/>
            <person name="Lipzen A."/>
            <person name="He G."/>
            <person name="Yan M."/>
            <person name="Haridas S."/>
            <person name="Daum C."/>
            <person name="Yoshinaga Y."/>
            <person name="Ng V."/>
            <person name="Grigoriev I.V."/>
            <person name="Munk R."/>
            <person name="Nuraida L."/>
            <person name="Wijaya C.H."/>
            <person name="Morales P.-C."/>
            <person name="Keasling J.D."/>
        </authorList>
    </citation>
    <scope>NUCLEOTIDE SEQUENCE [LARGE SCALE GENOMIC DNA]</scope>
    <source>
        <strain evidence="1 2">FGSC 2613</strain>
    </source>
</reference>
<evidence type="ECO:0000313" key="1">
    <source>
        <dbReference type="EMBL" id="KAL0471651.1"/>
    </source>
</evidence>
<dbReference type="Proteomes" id="UP001451303">
    <property type="component" value="Unassembled WGS sequence"/>
</dbReference>
<keyword evidence="2" id="KW-1185">Reference proteome</keyword>
<organism evidence="1 2">
    <name type="scientific">Neurospora intermedia</name>
    <dbReference type="NCBI Taxonomy" id="5142"/>
    <lineage>
        <taxon>Eukaryota</taxon>
        <taxon>Fungi</taxon>
        <taxon>Dikarya</taxon>
        <taxon>Ascomycota</taxon>
        <taxon>Pezizomycotina</taxon>
        <taxon>Sordariomycetes</taxon>
        <taxon>Sordariomycetidae</taxon>
        <taxon>Sordariales</taxon>
        <taxon>Sordariaceae</taxon>
        <taxon>Neurospora</taxon>
    </lineage>
</organism>
<sequence length="67" mass="7454">MITITPLQDLVRVQGRSCGETAGEDEPDNGYSYLGLQPTTELSLERAACFWPVVGGTDRMNKKRPRQ</sequence>
<protein>
    <submittedName>
        <fullName evidence="1">Uncharacterized protein</fullName>
    </submittedName>
</protein>
<proteinExistence type="predicted"/>
<dbReference type="EMBL" id="JAVLET010000003">
    <property type="protein sequence ID" value="KAL0471651.1"/>
    <property type="molecule type" value="Genomic_DNA"/>
</dbReference>
<name>A0ABR3DIN6_NEUIN</name>